<evidence type="ECO:0000256" key="4">
    <source>
        <dbReference type="ARBA" id="ARBA00022679"/>
    </source>
</evidence>
<dbReference type="GO" id="GO:0016740">
    <property type="term" value="F:transferase activity"/>
    <property type="evidence" value="ECO:0007669"/>
    <property type="project" value="UniProtKB-KW"/>
</dbReference>
<dbReference type="InterPro" id="IPR029044">
    <property type="entry name" value="Nucleotide-diphossugar_trans"/>
</dbReference>
<keyword evidence="3" id="KW-0328">Glycosyltransferase</keyword>
<dbReference type="Gene3D" id="3.90.550.10">
    <property type="entry name" value="Spore Coat Polysaccharide Biosynthesis Protein SpsA, Chain A"/>
    <property type="match status" value="1"/>
</dbReference>
<evidence type="ECO:0000256" key="5">
    <source>
        <dbReference type="ARBA" id="ARBA00023136"/>
    </source>
</evidence>
<evidence type="ECO:0000256" key="2">
    <source>
        <dbReference type="ARBA" id="ARBA00022475"/>
    </source>
</evidence>
<comment type="caution">
    <text evidence="7">The sequence shown here is derived from an EMBL/GenBank/DDBJ whole genome shotgun (WGS) entry which is preliminary data.</text>
</comment>
<dbReference type="Proteomes" id="UP000199598">
    <property type="component" value="Unassembled WGS sequence"/>
</dbReference>
<organism evidence="7 8">
    <name type="scientific">Pseudovibrio ascidiaceicola</name>
    <dbReference type="NCBI Taxonomy" id="285279"/>
    <lineage>
        <taxon>Bacteria</taxon>
        <taxon>Pseudomonadati</taxon>
        <taxon>Pseudomonadota</taxon>
        <taxon>Alphaproteobacteria</taxon>
        <taxon>Hyphomicrobiales</taxon>
        <taxon>Stappiaceae</taxon>
        <taxon>Pseudovibrio</taxon>
    </lineage>
</organism>
<dbReference type="InterPro" id="IPR001173">
    <property type="entry name" value="Glyco_trans_2-like"/>
</dbReference>
<sequence length="197" mass="21267">MISALIPTHNSEHRLVLTLSALVPASAEGILKEVIIADEGSSDGTEIVADASGADFVSTTAKAGSALAQGLKQCTRSNWILVIQPGAILQAGWQAEAAAFIERAERVGTAKNLIGVFPSRTEEFGTVAQLKQKLITLRHRLLKTSCHQLPMLMHKDHLQQALANASGVSRQDQLQKVLKASRVHWLNGTMIFQNATR</sequence>
<evidence type="ECO:0000256" key="3">
    <source>
        <dbReference type="ARBA" id="ARBA00022676"/>
    </source>
</evidence>
<gene>
    <name evidence="7" type="ORF">SAMN04488518_102221</name>
</gene>
<keyword evidence="8" id="KW-1185">Reference proteome</keyword>
<keyword evidence="2" id="KW-1003">Cell membrane</keyword>
<dbReference type="PANTHER" id="PTHR43646:SF2">
    <property type="entry name" value="GLYCOSYLTRANSFERASE 2-LIKE DOMAIN-CONTAINING PROTEIN"/>
    <property type="match status" value="1"/>
</dbReference>
<dbReference type="RefSeq" id="WP_093517376.1">
    <property type="nucleotide sequence ID" value="NZ_FOSK01000002.1"/>
</dbReference>
<comment type="subcellular location">
    <subcellularLocation>
        <location evidence="1">Cell membrane</location>
    </subcellularLocation>
</comment>
<dbReference type="SUPFAM" id="SSF53448">
    <property type="entry name" value="Nucleotide-diphospho-sugar transferases"/>
    <property type="match status" value="1"/>
</dbReference>
<keyword evidence="4 7" id="KW-0808">Transferase</keyword>
<evidence type="ECO:0000313" key="7">
    <source>
        <dbReference type="EMBL" id="SFK11611.1"/>
    </source>
</evidence>
<feature type="domain" description="Glycosyltransferase 2-like" evidence="6">
    <location>
        <begin position="3"/>
        <end position="110"/>
    </location>
</feature>
<dbReference type="EMBL" id="FOSK01000002">
    <property type="protein sequence ID" value="SFK11611.1"/>
    <property type="molecule type" value="Genomic_DNA"/>
</dbReference>
<dbReference type="PANTHER" id="PTHR43646">
    <property type="entry name" value="GLYCOSYLTRANSFERASE"/>
    <property type="match status" value="1"/>
</dbReference>
<accession>A0A1I3WYR8</accession>
<evidence type="ECO:0000313" key="8">
    <source>
        <dbReference type="Proteomes" id="UP000199598"/>
    </source>
</evidence>
<evidence type="ECO:0000259" key="6">
    <source>
        <dbReference type="Pfam" id="PF00535"/>
    </source>
</evidence>
<evidence type="ECO:0000256" key="1">
    <source>
        <dbReference type="ARBA" id="ARBA00004236"/>
    </source>
</evidence>
<name>A0A1I3WYR8_9HYPH</name>
<keyword evidence="5" id="KW-0472">Membrane</keyword>
<reference evidence="7 8" key="1">
    <citation type="submission" date="2016-10" db="EMBL/GenBank/DDBJ databases">
        <authorList>
            <person name="Varghese N."/>
            <person name="Submissions S."/>
        </authorList>
    </citation>
    <scope>NUCLEOTIDE SEQUENCE [LARGE SCALE GENOMIC DNA]</scope>
    <source>
        <strain evidence="7 8">DSM 16392</strain>
    </source>
</reference>
<proteinExistence type="predicted"/>
<dbReference type="Pfam" id="PF00535">
    <property type="entry name" value="Glycos_transf_2"/>
    <property type="match status" value="1"/>
</dbReference>
<protein>
    <submittedName>
        <fullName evidence="7">Glycosyl transferase family 2</fullName>
    </submittedName>
</protein>